<dbReference type="KEGG" id="mpi:Mpet_1700"/>
<evidence type="ECO:0000256" key="4">
    <source>
        <dbReference type="ARBA" id="ARBA00022837"/>
    </source>
</evidence>
<comment type="similarity">
    <text evidence="1">Belongs to the archease family.</text>
</comment>
<dbReference type="PANTHER" id="PTHR12682:SF11">
    <property type="entry name" value="PROTEIN ARCHEASE"/>
    <property type="match status" value="1"/>
</dbReference>
<gene>
    <name evidence="6" type="ordered locus">Mpet_1700</name>
</gene>
<dbReference type="Pfam" id="PF01951">
    <property type="entry name" value="Archease"/>
    <property type="match status" value="1"/>
</dbReference>
<evidence type="ECO:0000256" key="3">
    <source>
        <dbReference type="ARBA" id="ARBA00022723"/>
    </source>
</evidence>
<dbReference type="Gene3D" id="3.55.10.10">
    <property type="entry name" value="Archease domain"/>
    <property type="match status" value="1"/>
</dbReference>
<evidence type="ECO:0000256" key="2">
    <source>
        <dbReference type="ARBA" id="ARBA00022694"/>
    </source>
</evidence>
<dbReference type="GO" id="GO:0046872">
    <property type="term" value="F:metal ion binding"/>
    <property type="evidence" value="ECO:0007669"/>
    <property type="project" value="UniProtKB-KW"/>
</dbReference>
<dbReference type="RefSeq" id="WP_013329630.1">
    <property type="nucleotide sequence ID" value="NC_014507.1"/>
</dbReference>
<feature type="domain" description="Archease" evidence="5">
    <location>
        <begin position="3"/>
        <end position="135"/>
    </location>
</feature>
<keyword evidence="4" id="KW-0106">Calcium</keyword>
<dbReference type="HOGENOM" id="CLU_111362_3_1_2"/>
<evidence type="ECO:0000256" key="1">
    <source>
        <dbReference type="ARBA" id="ARBA00007963"/>
    </source>
</evidence>
<evidence type="ECO:0000313" key="7">
    <source>
        <dbReference type="Proteomes" id="UP000006565"/>
    </source>
</evidence>
<dbReference type="GO" id="GO:0008033">
    <property type="term" value="P:tRNA processing"/>
    <property type="evidence" value="ECO:0007669"/>
    <property type="project" value="UniProtKB-KW"/>
</dbReference>
<dbReference type="STRING" id="679926.Mpet_1700"/>
<dbReference type="InterPro" id="IPR023572">
    <property type="entry name" value="Archease_dom"/>
</dbReference>
<dbReference type="PANTHER" id="PTHR12682">
    <property type="entry name" value="ARCHEASE"/>
    <property type="match status" value="1"/>
</dbReference>
<dbReference type="InterPro" id="IPR002804">
    <property type="entry name" value="Archease"/>
</dbReference>
<dbReference type="AlphaFoldDB" id="E1RHR5"/>
<dbReference type="InterPro" id="IPR036820">
    <property type="entry name" value="Archease_dom_sf"/>
</dbReference>
<organism evidence="6 7">
    <name type="scientific">Methanolacinia petrolearia (strain DSM 11571 / OCM 486 / SEBR 4847)</name>
    <name type="common">Methanoplanus petrolearius</name>
    <dbReference type="NCBI Taxonomy" id="679926"/>
    <lineage>
        <taxon>Archaea</taxon>
        <taxon>Methanobacteriati</taxon>
        <taxon>Methanobacteriota</taxon>
        <taxon>Stenosarchaea group</taxon>
        <taxon>Methanomicrobia</taxon>
        <taxon>Methanomicrobiales</taxon>
        <taxon>Methanomicrobiaceae</taxon>
        <taxon>Methanolacinia</taxon>
    </lineage>
</organism>
<dbReference type="EMBL" id="CP002117">
    <property type="protein sequence ID" value="ADN36453.1"/>
    <property type="molecule type" value="Genomic_DNA"/>
</dbReference>
<dbReference type="eggNOG" id="arCOG04055">
    <property type="taxonomic scope" value="Archaea"/>
</dbReference>
<dbReference type="Proteomes" id="UP000006565">
    <property type="component" value="Chromosome"/>
</dbReference>
<evidence type="ECO:0000313" key="6">
    <source>
        <dbReference type="EMBL" id="ADN36453.1"/>
    </source>
</evidence>
<keyword evidence="7" id="KW-1185">Reference proteome</keyword>
<dbReference type="OrthoDB" id="8831at2157"/>
<keyword evidence="2" id="KW-0819">tRNA processing</keyword>
<accession>E1RHR5</accession>
<reference evidence="6 7" key="1">
    <citation type="journal article" date="2010" name="Stand. Genomic Sci.">
        <title>Complete genome sequence of Methanoplanus petrolearius type strain (SEBR 4847).</title>
        <authorList>
            <person name="Brambilla E."/>
            <person name="Djao O.D."/>
            <person name="Daligault H."/>
            <person name="Lapidus A."/>
            <person name="Lucas S."/>
            <person name="Hammon N."/>
            <person name="Nolan M."/>
            <person name="Tice H."/>
            <person name="Cheng J.F."/>
            <person name="Han C."/>
            <person name="Tapia R."/>
            <person name="Goodwin L."/>
            <person name="Pitluck S."/>
            <person name="Liolios K."/>
            <person name="Ivanova N."/>
            <person name="Mavromatis K."/>
            <person name="Mikhailova N."/>
            <person name="Pati A."/>
            <person name="Chen A."/>
            <person name="Palaniappan K."/>
            <person name="Land M."/>
            <person name="Hauser L."/>
            <person name="Chang Y.J."/>
            <person name="Jeffries C.D."/>
            <person name="Rohde M."/>
            <person name="Spring S."/>
            <person name="Sikorski J."/>
            <person name="Goker M."/>
            <person name="Woyke T."/>
            <person name="Bristow J."/>
            <person name="Eisen J.A."/>
            <person name="Markowitz V."/>
            <person name="Hugenholtz P."/>
            <person name="Kyrpides N.C."/>
            <person name="Klenk H.P."/>
        </authorList>
    </citation>
    <scope>NUCLEOTIDE SEQUENCE [LARGE SCALE GENOMIC DNA]</scope>
    <source>
        <strain evidence="7">DSM 11571 / OCM 486 / SEBR 4847</strain>
    </source>
</reference>
<dbReference type="GeneID" id="9744172"/>
<dbReference type="SUPFAM" id="SSF69819">
    <property type="entry name" value="MTH1598-like"/>
    <property type="match status" value="1"/>
</dbReference>
<name>E1RHR5_METP4</name>
<evidence type="ECO:0000259" key="5">
    <source>
        <dbReference type="Pfam" id="PF01951"/>
    </source>
</evidence>
<proteinExistence type="inferred from homology"/>
<keyword evidence="3" id="KW-0479">Metal-binding</keyword>
<sequence>MPFQELNHTADYLYRCSGDTIEELFTSAAMAMFSLMFDEREEDSVKIGIKLEAGDSETLLYDLLSELLFLSEVERVVFSGIDITIHDHSLEAVASGEKFDMERHRGGTEIKGVSRYGTEIRQEDGKFLVEIIFDV</sequence>
<protein>
    <recommendedName>
        <fullName evidence="5">Archease domain-containing protein</fullName>
    </recommendedName>
</protein>